<dbReference type="Pfam" id="PF02803">
    <property type="entry name" value="Thiolase_C"/>
    <property type="match status" value="1"/>
</dbReference>
<dbReference type="PIRSF" id="PIRSF000429">
    <property type="entry name" value="Ac-CoA_Ac_transf"/>
    <property type="match status" value="1"/>
</dbReference>
<proteinExistence type="inferred from homology"/>
<evidence type="ECO:0000256" key="2">
    <source>
        <dbReference type="ARBA" id="ARBA00022679"/>
    </source>
</evidence>
<dbReference type="SUPFAM" id="SSF53901">
    <property type="entry name" value="Thiolase-like"/>
    <property type="match status" value="2"/>
</dbReference>
<organism evidence="7 8">
    <name type="scientific">Alicyclobacillus mali</name>
    <name type="common">ex Roth et al. 2021</name>
    <dbReference type="NCBI Taxonomy" id="1123961"/>
    <lineage>
        <taxon>Bacteria</taxon>
        <taxon>Bacillati</taxon>
        <taxon>Bacillota</taxon>
        <taxon>Bacilli</taxon>
        <taxon>Bacillales</taxon>
        <taxon>Alicyclobacillaceae</taxon>
        <taxon>Alicyclobacillus</taxon>
    </lineage>
</organism>
<evidence type="ECO:0000313" key="8">
    <source>
        <dbReference type="Proteomes" id="UP000642910"/>
    </source>
</evidence>
<dbReference type="PANTHER" id="PTHR43365">
    <property type="entry name" value="BLR7806 PROTEIN"/>
    <property type="match status" value="1"/>
</dbReference>
<dbReference type="InterPro" id="IPR016039">
    <property type="entry name" value="Thiolase-like"/>
</dbReference>
<dbReference type="EMBL" id="JADPKZ010000026">
    <property type="protein sequence ID" value="MBF8376765.1"/>
    <property type="molecule type" value="Genomic_DNA"/>
</dbReference>
<dbReference type="PROSITE" id="PS00737">
    <property type="entry name" value="THIOLASE_2"/>
    <property type="match status" value="1"/>
</dbReference>
<dbReference type="InterPro" id="IPR020616">
    <property type="entry name" value="Thiolase_N"/>
</dbReference>
<dbReference type="RefSeq" id="WP_195867024.1">
    <property type="nucleotide sequence ID" value="NZ_JADPKZ010000026.1"/>
</dbReference>
<dbReference type="NCBIfam" id="TIGR01930">
    <property type="entry name" value="AcCoA-C-Actrans"/>
    <property type="match status" value="1"/>
</dbReference>
<gene>
    <name evidence="7" type="ORF">IW967_02600</name>
</gene>
<keyword evidence="2 4" id="KW-0808">Transferase</keyword>
<protein>
    <submittedName>
        <fullName evidence="7">Thiolase family protein</fullName>
    </submittedName>
</protein>
<feature type="domain" description="Thiolase C-terminal" evidence="6">
    <location>
        <begin position="264"/>
        <end position="385"/>
    </location>
</feature>
<keyword evidence="3 4" id="KW-0012">Acyltransferase</keyword>
<keyword evidence="8" id="KW-1185">Reference proteome</keyword>
<dbReference type="PANTHER" id="PTHR43365:SF1">
    <property type="entry name" value="ACETYL-COA C-ACYLTRANSFERASE"/>
    <property type="match status" value="1"/>
</dbReference>
<sequence>MTKGGVLVQREVVIVDAIRTPIGRKNGSLSSVHPVDLLAPLLQALVERNQLDPMEIEDVVTGCVTMTGEQGGNIGRMAVLAAGLPVEVPSFSLNRMCGSSQQAIHNAAQAILAGDMDVVIACGVENMSRVPMGTDLGKFSTALTKRFQIVPQGFSAEMIADKWQISREEMDAFSLESHQKAARAEDAGLFDRERVPVENVGPEKVTVTSDEGIRRDTSLEKLGGLKPSFRPDGRVTAGNASQISDGAAAVLLMSGEKAAKLGLKSRARIVSRVVVGVDPVIMLTGVIPATRKALDRAGLNLEDIDVIEINEAFASVVLAWKREIEPDMARVNPRGGAIALGHPLGASGARIMTTLLHELEDTGGRYGLQVMCIGFGMATGTVIERL</sequence>
<evidence type="ECO:0000259" key="6">
    <source>
        <dbReference type="Pfam" id="PF02803"/>
    </source>
</evidence>
<evidence type="ECO:0000256" key="3">
    <source>
        <dbReference type="ARBA" id="ARBA00023315"/>
    </source>
</evidence>
<evidence type="ECO:0000256" key="1">
    <source>
        <dbReference type="ARBA" id="ARBA00010982"/>
    </source>
</evidence>
<dbReference type="Gene3D" id="3.40.47.10">
    <property type="match status" value="2"/>
</dbReference>
<comment type="caution">
    <text evidence="7">The sequence shown here is derived from an EMBL/GenBank/DDBJ whole genome shotgun (WGS) entry which is preliminary data.</text>
</comment>
<dbReference type="InterPro" id="IPR020617">
    <property type="entry name" value="Thiolase_C"/>
</dbReference>
<reference evidence="7 8" key="1">
    <citation type="submission" date="2020-11" db="EMBL/GenBank/DDBJ databases">
        <title>Genomic insight of Alicyclobacillus mali FL 18 reveals a new arsenic-resistant strain, with potential in environmental biotechnology.</title>
        <authorList>
            <person name="Fiorentino G."/>
            <person name="Gallo G."/>
            <person name="Aulitto M."/>
        </authorList>
    </citation>
    <scope>NUCLEOTIDE SEQUENCE [LARGE SCALE GENOMIC DNA]</scope>
    <source>
        <strain evidence="7 8">FL 18</strain>
    </source>
</reference>
<evidence type="ECO:0000256" key="4">
    <source>
        <dbReference type="RuleBase" id="RU003557"/>
    </source>
</evidence>
<dbReference type="CDD" id="cd00751">
    <property type="entry name" value="thiolase"/>
    <property type="match status" value="1"/>
</dbReference>
<dbReference type="Proteomes" id="UP000642910">
    <property type="component" value="Unassembled WGS sequence"/>
</dbReference>
<name>A0ABS0F0F5_9BACL</name>
<dbReference type="Pfam" id="PF00108">
    <property type="entry name" value="Thiolase_N"/>
    <property type="match status" value="1"/>
</dbReference>
<evidence type="ECO:0000313" key="7">
    <source>
        <dbReference type="EMBL" id="MBF8376765.1"/>
    </source>
</evidence>
<dbReference type="InterPro" id="IPR002155">
    <property type="entry name" value="Thiolase"/>
</dbReference>
<dbReference type="InterPro" id="IPR020613">
    <property type="entry name" value="Thiolase_CS"/>
</dbReference>
<evidence type="ECO:0000259" key="5">
    <source>
        <dbReference type="Pfam" id="PF00108"/>
    </source>
</evidence>
<comment type="similarity">
    <text evidence="1 4">Belongs to the thiolase-like superfamily. Thiolase family.</text>
</comment>
<feature type="domain" description="Thiolase N-terminal" evidence="5">
    <location>
        <begin position="12"/>
        <end position="255"/>
    </location>
</feature>
<accession>A0ABS0F0F5</accession>